<dbReference type="InterPro" id="IPR035897">
    <property type="entry name" value="Toll_tir_struct_dom_sf"/>
</dbReference>
<dbReference type="Gene3D" id="3.80.10.10">
    <property type="entry name" value="Ribonuclease Inhibitor"/>
    <property type="match status" value="1"/>
</dbReference>
<dbReference type="Pfam" id="PF00931">
    <property type="entry name" value="NB-ARC"/>
    <property type="match status" value="1"/>
</dbReference>
<dbReference type="InterPro" id="IPR032675">
    <property type="entry name" value="LRR_dom_sf"/>
</dbReference>
<dbReference type="PANTHER" id="PTHR11017:SF570">
    <property type="entry name" value="DISEASE RESISTANCE PROTEIN (TIR-NBS CLASS)-RELATED"/>
    <property type="match status" value="1"/>
</dbReference>
<reference evidence="5" key="1">
    <citation type="submission" date="2025-08" db="UniProtKB">
        <authorList>
            <consortium name="RefSeq"/>
        </authorList>
    </citation>
    <scope>IDENTIFICATION</scope>
    <source>
        <tissue evidence="5">Leaf</tissue>
    </source>
</reference>
<dbReference type="SUPFAM" id="SSF52058">
    <property type="entry name" value="L domain-like"/>
    <property type="match status" value="1"/>
</dbReference>
<keyword evidence="2" id="KW-0677">Repeat</keyword>
<evidence type="ECO:0000313" key="4">
    <source>
        <dbReference type="Proteomes" id="UP000827889"/>
    </source>
</evidence>
<dbReference type="InterPro" id="IPR042197">
    <property type="entry name" value="Apaf_helical"/>
</dbReference>
<feature type="domain" description="TIR" evidence="3">
    <location>
        <begin position="1"/>
        <end position="80"/>
    </location>
</feature>
<evidence type="ECO:0000313" key="5">
    <source>
        <dbReference type="RefSeq" id="XP_048131479.1"/>
    </source>
</evidence>
<name>A0ABM3H4F8_9MYRT</name>
<proteinExistence type="predicted"/>
<keyword evidence="1" id="KW-0433">Leucine-rich repeat</keyword>
<organism evidence="4 5">
    <name type="scientific">Rhodamnia argentea</name>
    <dbReference type="NCBI Taxonomy" id="178133"/>
    <lineage>
        <taxon>Eukaryota</taxon>
        <taxon>Viridiplantae</taxon>
        <taxon>Streptophyta</taxon>
        <taxon>Embryophyta</taxon>
        <taxon>Tracheophyta</taxon>
        <taxon>Spermatophyta</taxon>
        <taxon>Magnoliopsida</taxon>
        <taxon>eudicotyledons</taxon>
        <taxon>Gunneridae</taxon>
        <taxon>Pentapetalae</taxon>
        <taxon>rosids</taxon>
        <taxon>malvids</taxon>
        <taxon>Myrtales</taxon>
        <taxon>Myrtaceae</taxon>
        <taxon>Myrtoideae</taxon>
        <taxon>Myrteae</taxon>
        <taxon>Australasian group</taxon>
        <taxon>Rhodamnia</taxon>
    </lineage>
</organism>
<dbReference type="PROSITE" id="PS50104">
    <property type="entry name" value="TIR"/>
    <property type="match status" value="1"/>
</dbReference>
<dbReference type="SUPFAM" id="SSF52540">
    <property type="entry name" value="P-loop containing nucleoside triphosphate hydrolases"/>
    <property type="match status" value="1"/>
</dbReference>
<dbReference type="GeneID" id="125314068"/>
<evidence type="ECO:0000259" key="3">
    <source>
        <dbReference type="PROSITE" id="PS50104"/>
    </source>
</evidence>
<dbReference type="PRINTS" id="PR00364">
    <property type="entry name" value="DISEASERSIST"/>
</dbReference>
<dbReference type="PANTHER" id="PTHR11017">
    <property type="entry name" value="LEUCINE-RICH REPEAT-CONTAINING PROTEIN"/>
    <property type="match status" value="1"/>
</dbReference>
<keyword evidence="4" id="KW-1185">Reference proteome</keyword>
<dbReference type="Gene3D" id="1.10.8.430">
    <property type="entry name" value="Helical domain of apoptotic protease-activating factors"/>
    <property type="match status" value="1"/>
</dbReference>
<dbReference type="Proteomes" id="UP000827889">
    <property type="component" value="Chromosome 3"/>
</dbReference>
<evidence type="ECO:0000256" key="2">
    <source>
        <dbReference type="ARBA" id="ARBA00022737"/>
    </source>
</evidence>
<accession>A0ABM3H4F8</accession>
<dbReference type="Gene3D" id="3.40.50.10140">
    <property type="entry name" value="Toll/interleukin-1 receptor homology (TIR) domain"/>
    <property type="match status" value="1"/>
</dbReference>
<protein>
    <submittedName>
        <fullName evidence="5">Disease resistance protein RUN1-like</fullName>
    </submittedName>
</protein>
<dbReference type="InterPro" id="IPR027417">
    <property type="entry name" value="P-loop_NTPase"/>
</dbReference>
<dbReference type="Pfam" id="PF23282">
    <property type="entry name" value="WHD_ROQ1"/>
    <property type="match status" value="1"/>
</dbReference>
<dbReference type="InterPro" id="IPR044974">
    <property type="entry name" value="Disease_R_plants"/>
</dbReference>
<gene>
    <name evidence="5" type="primary">LOC125314068</name>
</gene>
<dbReference type="InterPro" id="IPR058192">
    <property type="entry name" value="WHD_ROQ1-like"/>
</dbReference>
<dbReference type="Gene3D" id="3.40.50.300">
    <property type="entry name" value="P-loop containing nucleotide triphosphate hydrolases"/>
    <property type="match status" value="1"/>
</dbReference>
<dbReference type="Pfam" id="PF01582">
    <property type="entry name" value="TIR"/>
    <property type="match status" value="1"/>
</dbReference>
<sequence length="555" mass="63704">MVLPVFYKVKPADVGHQIGNFGKAFHEREKRLLERPPFDPTILEKWKKALGEVSTLKGYEADGYEADLVESIVRKVLSELKKKFELHISENLVGIDRHVKEVMEVVDTKKSHATLFLGIHGMGGIGKTTLAKAIYNKISNQYEHRSYIADIRESWKRNGGHYLENQLIYDISKRKNEVRNEDEGVEYISSKFKGKKVLLLLDDVDDVVQLTHLAGKSVAGNPVAGDRDWFSSESMIIITTRNERILQKFGVDHIYDHKELDYEQSMILFCKHAFRKESPPREFEGLTHEVVSITGGLPLSLEVLGSLFCGKERSKWRDTIKKLEKVLHLDVQKRLKISYEALDYGQKQIFLDIACFFIGTDMRITSYMWDACHFFPGENIEVLRFMSLIKIGDKHELGMHDRLRDLGRTIVLEENQQQPWHRSRLWDSEDVKEVLKKNKKLKFLNPMHCQYLENTDFLSAFKSLEVLILTACRRPQQIDSSIGGMKALLHLDLSYCKSLTKLPEEIGELKAPKQLFLAETPELSALPESIGSLQNLEILDIEYSGIEELPMVLGG</sequence>
<dbReference type="InterPro" id="IPR002182">
    <property type="entry name" value="NB-ARC"/>
</dbReference>
<dbReference type="InterPro" id="IPR000157">
    <property type="entry name" value="TIR_dom"/>
</dbReference>
<dbReference type="RefSeq" id="XP_048131479.1">
    <property type="nucleotide sequence ID" value="XM_048275522.1"/>
</dbReference>
<evidence type="ECO:0000256" key="1">
    <source>
        <dbReference type="ARBA" id="ARBA00022614"/>
    </source>
</evidence>